<reference evidence="2" key="1">
    <citation type="journal article" date="2020" name="Stud. Mycol.">
        <title>101 Dothideomycetes genomes: a test case for predicting lifestyles and emergence of pathogens.</title>
        <authorList>
            <person name="Haridas S."/>
            <person name="Albert R."/>
            <person name="Binder M."/>
            <person name="Bloem J."/>
            <person name="Labutti K."/>
            <person name="Salamov A."/>
            <person name="Andreopoulos B."/>
            <person name="Baker S."/>
            <person name="Barry K."/>
            <person name="Bills G."/>
            <person name="Bluhm B."/>
            <person name="Cannon C."/>
            <person name="Castanera R."/>
            <person name="Culley D."/>
            <person name="Daum C."/>
            <person name="Ezra D."/>
            <person name="Gonzalez J."/>
            <person name="Henrissat B."/>
            <person name="Kuo A."/>
            <person name="Liang C."/>
            <person name="Lipzen A."/>
            <person name="Lutzoni F."/>
            <person name="Magnuson J."/>
            <person name="Mondo S."/>
            <person name="Nolan M."/>
            <person name="Ohm R."/>
            <person name="Pangilinan J."/>
            <person name="Park H.-J."/>
            <person name="Ramirez L."/>
            <person name="Alfaro M."/>
            <person name="Sun H."/>
            <person name="Tritt A."/>
            <person name="Yoshinaga Y."/>
            <person name="Zwiers L.-H."/>
            <person name="Turgeon B."/>
            <person name="Goodwin S."/>
            <person name="Spatafora J."/>
            <person name="Crous P."/>
            <person name="Grigoriev I."/>
        </authorList>
    </citation>
    <scope>NUCLEOTIDE SEQUENCE</scope>
    <source>
        <strain evidence="2">CBS 207.26</strain>
    </source>
</reference>
<evidence type="ECO:0000259" key="1">
    <source>
        <dbReference type="Pfam" id="PF13358"/>
    </source>
</evidence>
<feature type="domain" description="Tc1-like transposase DDE" evidence="1">
    <location>
        <begin position="3"/>
        <end position="33"/>
    </location>
</feature>
<name>A0A6A6DC42_9PEZI</name>
<evidence type="ECO:0000313" key="3">
    <source>
        <dbReference type="Proteomes" id="UP000800200"/>
    </source>
</evidence>
<dbReference type="InterPro" id="IPR036397">
    <property type="entry name" value="RNaseH_sf"/>
</dbReference>
<sequence length="75" mass="8915">MEWPSRSPDLNPIENVWRLLKARIGRRFPKTDAEVRQYLLEEWDKLDLDDFRKYVGSMPDRCRAVIAANGGHTKW</sequence>
<organism evidence="2 3">
    <name type="scientific">Zopfia rhizophila CBS 207.26</name>
    <dbReference type="NCBI Taxonomy" id="1314779"/>
    <lineage>
        <taxon>Eukaryota</taxon>
        <taxon>Fungi</taxon>
        <taxon>Dikarya</taxon>
        <taxon>Ascomycota</taxon>
        <taxon>Pezizomycotina</taxon>
        <taxon>Dothideomycetes</taxon>
        <taxon>Dothideomycetes incertae sedis</taxon>
        <taxon>Zopfiaceae</taxon>
        <taxon>Zopfia</taxon>
    </lineage>
</organism>
<gene>
    <name evidence="2" type="ORF">K469DRAFT_701303</name>
</gene>
<dbReference type="Pfam" id="PF13358">
    <property type="entry name" value="DDE_3"/>
    <property type="match status" value="1"/>
</dbReference>
<dbReference type="GO" id="GO:0003676">
    <property type="term" value="F:nucleic acid binding"/>
    <property type="evidence" value="ECO:0007669"/>
    <property type="project" value="InterPro"/>
</dbReference>
<dbReference type="Proteomes" id="UP000800200">
    <property type="component" value="Unassembled WGS sequence"/>
</dbReference>
<dbReference type="EMBL" id="ML994720">
    <property type="protein sequence ID" value="KAF2175922.1"/>
    <property type="molecule type" value="Genomic_DNA"/>
</dbReference>
<evidence type="ECO:0000313" key="2">
    <source>
        <dbReference type="EMBL" id="KAF2175922.1"/>
    </source>
</evidence>
<dbReference type="InterPro" id="IPR038717">
    <property type="entry name" value="Tc1-like_DDE_dom"/>
</dbReference>
<proteinExistence type="predicted"/>
<dbReference type="OrthoDB" id="5410741at2759"/>
<accession>A0A6A6DC42</accession>
<protein>
    <recommendedName>
        <fullName evidence="1">Tc1-like transposase DDE domain-containing protein</fullName>
    </recommendedName>
</protein>
<keyword evidence="3" id="KW-1185">Reference proteome</keyword>
<dbReference type="Gene3D" id="3.30.420.10">
    <property type="entry name" value="Ribonuclease H-like superfamily/Ribonuclease H"/>
    <property type="match status" value="1"/>
</dbReference>
<dbReference type="AlphaFoldDB" id="A0A6A6DC42"/>